<name>A0ABV8VIL4_9NOCA</name>
<proteinExistence type="predicted"/>
<dbReference type="EMBL" id="JBHSDL010000013">
    <property type="protein sequence ID" value="MFC4374540.1"/>
    <property type="molecule type" value="Genomic_DNA"/>
</dbReference>
<reference evidence="2" key="1">
    <citation type="journal article" date="2019" name="Int. J. Syst. Evol. Microbiol.">
        <title>The Global Catalogue of Microorganisms (GCM) 10K type strain sequencing project: providing services to taxonomists for standard genome sequencing and annotation.</title>
        <authorList>
            <consortium name="The Broad Institute Genomics Platform"/>
            <consortium name="The Broad Institute Genome Sequencing Center for Infectious Disease"/>
            <person name="Wu L."/>
            <person name="Ma J."/>
        </authorList>
    </citation>
    <scope>NUCLEOTIDE SEQUENCE [LARGE SCALE GENOMIC DNA]</scope>
    <source>
        <strain evidence="2">IBRC-M 10490</strain>
    </source>
</reference>
<accession>A0ABV8VIL4</accession>
<evidence type="ECO:0000313" key="1">
    <source>
        <dbReference type="EMBL" id="MFC4374540.1"/>
    </source>
</evidence>
<organism evidence="1 2">
    <name type="scientific">Nocardia halotolerans</name>
    <dbReference type="NCBI Taxonomy" id="1755878"/>
    <lineage>
        <taxon>Bacteria</taxon>
        <taxon>Bacillati</taxon>
        <taxon>Actinomycetota</taxon>
        <taxon>Actinomycetes</taxon>
        <taxon>Mycobacteriales</taxon>
        <taxon>Nocardiaceae</taxon>
        <taxon>Nocardia</taxon>
    </lineage>
</organism>
<keyword evidence="2" id="KW-1185">Reference proteome</keyword>
<gene>
    <name evidence="1" type="ORF">ACFO5K_10545</name>
</gene>
<dbReference type="RefSeq" id="WP_378559746.1">
    <property type="nucleotide sequence ID" value="NZ_JBHSDL010000013.1"/>
</dbReference>
<comment type="caution">
    <text evidence="1">The sequence shown here is derived from an EMBL/GenBank/DDBJ whole genome shotgun (WGS) entry which is preliminary data.</text>
</comment>
<sequence length="178" mass="20580">MYWDPMPTVADSATLPVASLENLRVLGPPDEYFRGEWEQRDWRNVPGPFYGANTDSCWCGPLIAPDHIIVEDRYGSEVVFRQPSNARETHLILSAAWSDPFGAYACDGNERWTPDLVRAWWADRARLVEWIDTTERAWSASDREGDRVNAEGLRAYRGYLGNGLETYLQEYIFWLENR</sequence>
<dbReference type="Proteomes" id="UP001595844">
    <property type="component" value="Unassembled WGS sequence"/>
</dbReference>
<evidence type="ECO:0000313" key="2">
    <source>
        <dbReference type="Proteomes" id="UP001595844"/>
    </source>
</evidence>
<protein>
    <submittedName>
        <fullName evidence="1">Ferredoxin</fullName>
    </submittedName>
</protein>